<dbReference type="GO" id="GO:0042565">
    <property type="term" value="C:RNA nuclear export complex"/>
    <property type="evidence" value="ECO:0007669"/>
    <property type="project" value="TreeGrafter"/>
</dbReference>
<reference evidence="3 4" key="1">
    <citation type="journal article" date="2017" name="Curr. Biol.">
        <title>Genome architecture and evolution of a unichromosomal asexual nematode.</title>
        <authorList>
            <person name="Fradin H."/>
            <person name="Zegar C."/>
            <person name="Gutwein M."/>
            <person name="Lucas J."/>
            <person name="Kovtun M."/>
            <person name="Corcoran D."/>
            <person name="Baugh L.R."/>
            <person name="Kiontke K."/>
            <person name="Gunsalus K."/>
            <person name="Fitch D.H."/>
            <person name="Piano F."/>
        </authorList>
    </citation>
    <scope>NUCLEOTIDE SEQUENCE [LARGE SCALE GENOMIC DNA]</scope>
    <source>
        <strain evidence="3">PF1309</strain>
    </source>
</reference>
<dbReference type="InterPro" id="IPR045065">
    <property type="entry name" value="XPO1/5"/>
</dbReference>
<feature type="domain" description="Exportin-1/Importin-beta-like" evidence="1">
    <location>
        <begin position="105"/>
        <end position="223"/>
    </location>
</feature>
<dbReference type="OrthoDB" id="2215036at2759"/>
<dbReference type="GO" id="GO:0005634">
    <property type="term" value="C:nucleus"/>
    <property type="evidence" value="ECO:0007669"/>
    <property type="project" value="TreeGrafter"/>
</dbReference>
<dbReference type="SUPFAM" id="SSF48371">
    <property type="entry name" value="ARM repeat"/>
    <property type="match status" value="1"/>
</dbReference>
<protein>
    <submittedName>
        <fullName evidence="3">Uncharacterized protein</fullName>
    </submittedName>
</protein>
<dbReference type="PANTHER" id="PTHR11223">
    <property type="entry name" value="EXPORTIN 1/5"/>
    <property type="match status" value="1"/>
</dbReference>
<dbReference type="AlphaFoldDB" id="A0A2A2L1T1"/>
<accession>A0A2A2L1T1</accession>
<dbReference type="Pfam" id="PF08389">
    <property type="entry name" value="Xpo1"/>
    <property type="match status" value="1"/>
</dbReference>
<dbReference type="Gene3D" id="1.25.10.10">
    <property type="entry name" value="Leucine-rich Repeat Variant"/>
    <property type="match status" value="1"/>
</dbReference>
<gene>
    <name evidence="3" type="ORF">WR25_24734</name>
</gene>
<evidence type="ECO:0000313" key="4">
    <source>
        <dbReference type="Proteomes" id="UP000218231"/>
    </source>
</evidence>
<dbReference type="InterPro" id="IPR016024">
    <property type="entry name" value="ARM-type_fold"/>
</dbReference>
<evidence type="ECO:0000259" key="1">
    <source>
        <dbReference type="Pfam" id="PF08389"/>
    </source>
</evidence>
<dbReference type="EMBL" id="LIAE01007315">
    <property type="protein sequence ID" value="PAV80122.1"/>
    <property type="molecule type" value="Genomic_DNA"/>
</dbReference>
<evidence type="ECO:0000259" key="2">
    <source>
        <dbReference type="Pfam" id="PF19273"/>
    </source>
</evidence>
<name>A0A2A2L1T1_9BILA</name>
<dbReference type="PANTHER" id="PTHR11223:SF3">
    <property type="entry name" value="EXPORTIN-5"/>
    <property type="match status" value="1"/>
</dbReference>
<proteinExistence type="predicted"/>
<dbReference type="Pfam" id="PF19273">
    <property type="entry name" value="Exportin-5"/>
    <property type="match status" value="1"/>
</dbReference>
<dbReference type="GO" id="GO:0003723">
    <property type="term" value="F:RNA binding"/>
    <property type="evidence" value="ECO:0007669"/>
    <property type="project" value="TreeGrafter"/>
</dbReference>
<dbReference type="STRING" id="2018661.A0A2A2L1T1"/>
<sequence>MTDGIAPVERVILEAIQRVVDPNATNQQRLAAYHAIEQLREGPADVLARVGFFLVDQTTNSIAQHNGWNLINDLIRYKWLSMNTDMRLEIRNRVLRAAEIGPNPSIIEQLAGCIETMMEHEWPQNWPSLTEDLEKVSCLGLSQTALVYTVFRRIVENVVTLCRLSVGARKKDLSTALTIEVPKWVCMAIHRLQACSSDDFGASCAVRIIDFLTECVEWMPLKFDKEDDQSGAQLLIALVDALYPHLATAAASLYEHVANCLTGIAARKRDKKSGGSVIEAFFRQAPLETILRTTSLAAEEAHASKQHYSYLKALAVLLITLGNNLSQEWTRKDEKPPFFDIYLSAAVALFYHPSMILKYESLEVFVMLKNNAILTDDPAFNEAIEKILVHMPDAMQRRDVSSRSEDAVYRHFSQMDFDSEMERQEQFIKLRTRIQPFVTACIPKHLTRLLSLVDEFVFQRTLNNAEIVPQEWEPMQKFAKFVLQTAADKGAFNDDQFEALFMVSERLVDLMYGSSDWNRISEVMSVHSAMIFVYERHPESMEKYLQLLHRCLSESGGHKLLNRHCISQILRLVNIYPKYFESKCDLIVKICASVEDKISAMQMAQLVQILAALSNIVPMSQKCQLLEMAVTPCVSYFQGITDHLQSAQTFIWMNGFDVEAPTVFDEGDNRPDIQRRKELRRHLTTIEGVLQQVNSESPLGNALVSIIPLFFQMARVLHDLYSDGLDQRVHSSYGTDIAGITHAERQLIYCSNGENMEALTGRSIEEKREPNTFAKQFINDLNDHILSIISLLSSKFPSTLFNLPQIVSLLEMTTWNLNKIPSFRLRFWIKKTWKSLITNCPSNRFECITNLFSTVVEHLQQRLDDIWKEVCSIDYDAEPTEEELFNEHLCAVLSREYVNFLRICYLANSTEVCITDEKKPQHMPGELGKWLIEHEIGLTSAVKSSFNALSWRDTQCVAKAITLCRMFIETIPWTSDEVAVYMLMSVLSSIQIHGADPALFAPLSSLVFQTYFVFRKFCNVLTEVLAQIPNISRQSIETFDNKIKEMITGNVAVSEKEKKTLMKHLLQPLVEPLLSEQHKRPFTLRELPPLYRKPKIAKDPSLNNDDIDVSVLFSG</sequence>
<dbReference type="InterPro" id="IPR013598">
    <property type="entry name" value="Exportin-1/Importin-b-like"/>
</dbReference>
<evidence type="ECO:0000313" key="3">
    <source>
        <dbReference type="EMBL" id="PAV80122.1"/>
    </source>
</evidence>
<organism evidence="3 4">
    <name type="scientific">Diploscapter pachys</name>
    <dbReference type="NCBI Taxonomy" id="2018661"/>
    <lineage>
        <taxon>Eukaryota</taxon>
        <taxon>Metazoa</taxon>
        <taxon>Ecdysozoa</taxon>
        <taxon>Nematoda</taxon>
        <taxon>Chromadorea</taxon>
        <taxon>Rhabditida</taxon>
        <taxon>Rhabditina</taxon>
        <taxon>Rhabditomorpha</taxon>
        <taxon>Rhabditoidea</taxon>
        <taxon>Rhabditidae</taxon>
        <taxon>Diploscapter</taxon>
    </lineage>
</organism>
<dbReference type="GO" id="GO:0005737">
    <property type="term" value="C:cytoplasm"/>
    <property type="evidence" value="ECO:0007669"/>
    <property type="project" value="TreeGrafter"/>
</dbReference>
<dbReference type="GO" id="GO:0005049">
    <property type="term" value="F:nuclear export signal receptor activity"/>
    <property type="evidence" value="ECO:0007669"/>
    <property type="project" value="InterPro"/>
</dbReference>
<dbReference type="GO" id="GO:0006611">
    <property type="term" value="P:protein export from nucleus"/>
    <property type="evidence" value="ECO:0007669"/>
    <property type="project" value="InterPro"/>
</dbReference>
<feature type="domain" description="Exportin-5 C-terminal" evidence="2">
    <location>
        <begin position="306"/>
        <end position="1071"/>
    </location>
</feature>
<dbReference type="InterPro" id="IPR045478">
    <property type="entry name" value="Exportin-5_C"/>
</dbReference>
<dbReference type="Proteomes" id="UP000218231">
    <property type="component" value="Unassembled WGS sequence"/>
</dbReference>
<dbReference type="GO" id="GO:0006405">
    <property type="term" value="P:RNA export from nucleus"/>
    <property type="evidence" value="ECO:0007669"/>
    <property type="project" value="TreeGrafter"/>
</dbReference>
<keyword evidence="4" id="KW-1185">Reference proteome</keyword>
<dbReference type="InterPro" id="IPR011989">
    <property type="entry name" value="ARM-like"/>
</dbReference>
<comment type="caution">
    <text evidence="3">The sequence shown here is derived from an EMBL/GenBank/DDBJ whole genome shotgun (WGS) entry which is preliminary data.</text>
</comment>